<dbReference type="EMBL" id="JBHSQS010000011">
    <property type="protein sequence ID" value="MFC5925508.1"/>
    <property type="molecule type" value="Genomic_DNA"/>
</dbReference>
<keyword evidence="3" id="KW-1185">Reference proteome</keyword>
<reference evidence="3" key="1">
    <citation type="journal article" date="2019" name="Int. J. Syst. Evol. Microbiol.">
        <title>The Global Catalogue of Microorganisms (GCM) 10K type strain sequencing project: providing services to taxonomists for standard genome sequencing and annotation.</title>
        <authorList>
            <consortium name="The Broad Institute Genomics Platform"/>
            <consortium name="The Broad Institute Genome Sequencing Center for Infectious Disease"/>
            <person name="Wu L."/>
            <person name="Ma J."/>
        </authorList>
    </citation>
    <scope>NUCLEOTIDE SEQUENCE [LARGE SCALE GENOMIC DNA]</scope>
    <source>
        <strain evidence="3">CGMCC 4.7144</strain>
    </source>
</reference>
<accession>A0ABW1H8F3</accession>
<sequence length="280" mass="31084">MLSPGPVARLASLFHEDASLAEGVGWLIEQHLRSLEERPGAEEVKNAAIEVLRDGLLPDGYDIARVDSEGLWVTKDGHLYPLREMSDGYRTVASLVVDLIKQIHEAYGELLVDFSGATPRITAPGVVIIDEIDAHLHVSWQKRIGEWLKGHFPQIQFIVTTHSPYICQSADPGGLISLPGPEEMRPPRVVDEDLYERVVFGSGDDAVMSDLFGLDTPYSERAEALRAELVQLEAAVVTGRATRQESERYRDLSRTLTSSPVARTEEVAARLHLRELGREE</sequence>
<dbReference type="Proteomes" id="UP001596226">
    <property type="component" value="Unassembled WGS sequence"/>
</dbReference>
<organism evidence="2 3">
    <name type="scientific">Micromonospora vulcania</name>
    <dbReference type="NCBI Taxonomy" id="1441873"/>
    <lineage>
        <taxon>Bacteria</taxon>
        <taxon>Bacillati</taxon>
        <taxon>Actinomycetota</taxon>
        <taxon>Actinomycetes</taxon>
        <taxon>Micromonosporales</taxon>
        <taxon>Micromonosporaceae</taxon>
        <taxon>Micromonospora</taxon>
    </lineage>
</organism>
<evidence type="ECO:0000313" key="2">
    <source>
        <dbReference type="EMBL" id="MFC5925508.1"/>
    </source>
</evidence>
<feature type="domain" description="ATPase AAA-type core" evidence="1">
    <location>
        <begin position="73"/>
        <end position="166"/>
    </location>
</feature>
<dbReference type="InterPro" id="IPR051396">
    <property type="entry name" value="Bact_Antivir_Def_Nuclease"/>
</dbReference>
<dbReference type="Gene3D" id="3.40.50.300">
    <property type="entry name" value="P-loop containing nucleotide triphosphate hydrolases"/>
    <property type="match status" value="1"/>
</dbReference>
<proteinExistence type="predicted"/>
<evidence type="ECO:0000259" key="1">
    <source>
        <dbReference type="Pfam" id="PF13304"/>
    </source>
</evidence>
<dbReference type="PANTHER" id="PTHR43581">
    <property type="entry name" value="ATP/GTP PHOSPHATASE"/>
    <property type="match status" value="1"/>
</dbReference>
<name>A0ABW1H8F3_9ACTN</name>
<dbReference type="SUPFAM" id="SSF52540">
    <property type="entry name" value="P-loop containing nucleoside triphosphate hydrolases"/>
    <property type="match status" value="1"/>
</dbReference>
<dbReference type="RefSeq" id="WP_377513787.1">
    <property type="nucleotide sequence ID" value="NZ_JBHSQS010000011.1"/>
</dbReference>
<protein>
    <submittedName>
        <fullName evidence="2">AAA family ATPase</fullName>
    </submittedName>
</protein>
<dbReference type="Pfam" id="PF13304">
    <property type="entry name" value="AAA_21"/>
    <property type="match status" value="1"/>
</dbReference>
<dbReference type="PANTHER" id="PTHR43581:SF2">
    <property type="entry name" value="EXCINUCLEASE ATPASE SUBUNIT"/>
    <property type="match status" value="1"/>
</dbReference>
<evidence type="ECO:0000313" key="3">
    <source>
        <dbReference type="Proteomes" id="UP001596226"/>
    </source>
</evidence>
<dbReference type="InterPro" id="IPR027417">
    <property type="entry name" value="P-loop_NTPase"/>
</dbReference>
<comment type="caution">
    <text evidence="2">The sequence shown here is derived from an EMBL/GenBank/DDBJ whole genome shotgun (WGS) entry which is preliminary data.</text>
</comment>
<gene>
    <name evidence="2" type="ORF">ACFQGL_19385</name>
</gene>
<dbReference type="InterPro" id="IPR003959">
    <property type="entry name" value="ATPase_AAA_core"/>
</dbReference>